<dbReference type="EMBL" id="FN653185">
    <property type="protein sequence ID" value="CBY13411.1"/>
    <property type="molecule type" value="Genomic_DNA"/>
</dbReference>
<dbReference type="SUPFAM" id="SSF50978">
    <property type="entry name" value="WD40 repeat-like"/>
    <property type="match status" value="1"/>
</dbReference>
<dbReference type="InParanoid" id="E4XUL4"/>
<proteinExistence type="predicted"/>
<dbReference type="InterPro" id="IPR036322">
    <property type="entry name" value="WD40_repeat_dom_sf"/>
</dbReference>
<dbReference type="Proteomes" id="UP000001307">
    <property type="component" value="Unassembled WGS sequence"/>
</dbReference>
<evidence type="ECO:0000313" key="2">
    <source>
        <dbReference type="EMBL" id="CBY13411.1"/>
    </source>
</evidence>
<sequence>MSILVTYPRTVKSFSTVDNTVTAEWNKHANDVFFAKVTQLGHLIYRKGDSVMAASVKSSPKTVCNTVKSYDSCDRFIYALKPNNLDVFSVSLKKENFVKIPANRTCLAPNPVDKSVLLGCGNSGEIHRVSLVNYSVKELTISKQPVAPIKAGLLQIAPLHASKNKVAILRGEALGANEAGILDISKGVVNTFPGFPSLYPTKALRCSPVTDSLCFAAGYNKTIKLFDTREMKMINENATDLNIQFADFLDAQKIVFSCMLGGVYLIDLRNSEKITTISAPFASALIESSITLDSENKAASILAELQSPTVREKPTKIAAKRQLDNLTNVKTKMAQSPLAKYSSSARIEQESEKVIHLPKPEVPKTDKILKAQLIPSAKENQMNVDENSTHFQPVAQNAELGKITGLLETLVTKVSSMEDKMASMEKRIEELEAPIKETRNLITFPMESDSARPLQADMRAQVTDPLKRKIERLEFFLEQAIQKINVLTENNENDNEELKEAVSNLADQIEKARQPMSANQLIIPDWRL</sequence>
<dbReference type="AlphaFoldDB" id="E4XUL4"/>
<dbReference type="InterPro" id="IPR015943">
    <property type="entry name" value="WD40/YVTN_repeat-like_dom_sf"/>
</dbReference>
<feature type="coiled-coil region" evidence="1">
    <location>
        <begin position="407"/>
        <end position="441"/>
    </location>
</feature>
<evidence type="ECO:0000256" key="1">
    <source>
        <dbReference type="SAM" id="Coils"/>
    </source>
</evidence>
<protein>
    <submittedName>
        <fullName evidence="2">Uncharacterized protein</fullName>
    </submittedName>
</protein>
<dbReference type="OrthoDB" id="10402399at2759"/>
<keyword evidence="3" id="KW-1185">Reference proteome</keyword>
<gene>
    <name evidence="2" type="ORF">GSOID_T00004722001</name>
</gene>
<evidence type="ECO:0000313" key="3">
    <source>
        <dbReference type="Proteomes" id="UP000001307"/>
    </source>
</evidence>
<dbReference type="Gene3D" id="2.130.10.10">
    <property type="entry name" value="YVTN repeat-like/Quinoprotein amine dehydrogenase"/>
    <property type="match status" value="1"/>
</dbReference>
<name>E4XUL4_OIKDI</name>
<feature type="coiled-coil region" evidence="1">
    <location>
        <begin position="477"/>
        <end position="515"/>
    </location>
</feature>
<accession>E4XUL4</accession>
<keyword evidence="1" id="KW-0175">Coiled coil</keyword>
<organism evidence="2">
    <name type="scientific">Oikopleura dioica</name>
    <name type="common">Tunicate</name>
    <dbReference type="NCBI Taxonomy" id="34765"/>
    <lineage>
        <taxon>Eukaryota</taxon>
        <taxon>Metazoa</taxon>
        <taxon>Chordata</taxon>
        <taxon>Tunicata</taxon>
        <taxon>Appendicularia</taxon>
        <taxon>Copelata</taxon>
        <taxon>Oikopleuridae</taxon>
        <taxon>Oikopleura</taxon>
    </lineage>
</organism>
<reference evidence="2" key="1">
    <citation type="journal article" date="2010" name="Science">
        <title>Plasticity of animal genome architecture unmasked by rapid evolution of a pelagic tunicate.</title>
        <authorList>
            <person name="Denoeud F."/>
            <person name="Henriet S."/>
            <person name="Mungpakdee S."/>
            <person name="Aury J.M."/>
            <person name="Da Silva C."/>
            <person name="Brinkmann H."/>
            <person name="Mikhaleva J."/>
            <person name="Olsen L.C."/>
            <person name="Jubin C."/>
            <person name="Canestro C."/>
            <person name="Bouquet J.M."/>
            <person name="Danks G."/>
            <person name="Poulain J."/>
            <person name="Campsteijn C."/>
            <person name="Adamski M."/>
            <person name="Cross I."/>
            <person name="Yadetie F."/>
            <person name="Muffato M."/>
            <person name="Louis A."/>
            <person name="Butcher S."/>
            <person name="Tsagkogeorga G."/>
            <person name="Konrad A."/>
            <person name="Singh S."/>
            <person name="Jensen M.F."/>
            <person name="Cong E.H."/>
            <person name="Eikeseth-Otteraa H."/>
            <person name="Noel B."/>
            <person name="Anthouard V."/>
            <person name="Porcel B.M."/>
            <person name="Kachouri-Lafond R."/>
            <person name="Nishino A."/>
            <person name="Ugolini M."/>
            <person name="Chourrout P."/>
            <person name="Nishida H."/>
            <person name="Aasland R."/>
            <person name="Huzurbazar S."/>
            <person name="Westhof E."/>
            <person name="Delsuc F."/>
            <person name="Lehrach H."/>
            <person name="Reinhardt R."/>
            <person name="Weissenbach J."/>
            <person name="Roy S.W."/>
            <person name="Artiguenave F."/>
            <person name="Postlethwait J.H."/>
            <person name="Manak J.R."/>
            <person name="Thompson E.M."/>
            <person name="Jaillon O."/>
            <person name="Du Pasquier L."/>
            <person name="Boudinot P."/>
            <person name="Liberles D.A."/>
            <person name="Volff J.N."/>
            <person name="Philippe H."/>
            <person name="Lenhard B."/>
            <person name="Roest Crollius H."/>
            <person name="Wincker P."/>
            <person name="Chourrout D."/>
        </authorList>
    </citation>
    <scope>NUCLEOTIDE SEQUENCE [LARGE SCALE GENOMIC DNA]</scope>
</reference>